<feature type="domain" description="GIY-YIG" evidence="13">
    <location>
        <begin position="262"/>
        <end position="348"/>
    </location>
</feature>
<dbReference type="SMART" id="SM00465">
    <property type="entry name" value="GIYc"/>
    <property type="match status" value="1"/>
</dbReference>
<dbReference type="GO" id="GO:0008137">
    <property type="term" value="F:NADH dehydrogenase (ubiquinone) activity"/>
    <property type="evidence" value="ECO:0007669"/>
    <property type="project" value="UniProtKB-EC"/>
</dbReference>
<dbReference type="InterPro" id="IPR003611">
    <property type="entry name" value="NUMOD3"/>
</dbReference>
<gene>
    <name evidence="14" type="primary">nad1</name>
</gene>
<dbReference type="InterPro" id="IPR018086">
    <property type="entry name" value="NADH_UbQ_OxRdtase_su1_CS"/>
</dbReference>
<evidence type="ECO:0000256" key="10">
    <source>
        <dbReference type="RuleBase" id="RU000471"/>
    </source>
</evidence>
<dbReference type="AlphaFoldDB" id="A0A8F6HBZ4"/>
<protein>
    <recommendedName>
        <fullName evidence="11">NADH-ubiquinone oxidoreductase chain 1</fullName>
        <ecNumber evidence="11">7.1.1.2</ecNumber>
    </recommendedName>
</protein>
<dbReference type="InterPro" id="IPR001694">
    <property type="entry name" value="NADH_UbQ_OxRdtase_su1/FPO"/>
</dbReference>
<feature type="transmembrane region" description="Helical" evidence="12">
    <location>
        <begin position="6"/>
        <end position="33"/>
    </location>
</feature>
<dbReference type="PANTHER" id="PTHR11432">
    <property type="entry name" value="NADH DEHYDROGENASE SUBUNIT 1"/>
    <property type="match status" value="1"/>
</dbReference>
<evidence type="ECO:0000256" key="2">
    <source>
        <dbReference type="ARBA" id="ARBA00010045"/>
    </source>
</evidence>
<keyword evidence="7" id="KW-0378">Hydrolase</keyword>
<sequence>MSISSLFYTLLSVLEVFLVVVPSLMVVAFITLAERKTMASMQRRIGPNFVGYYGLLQAFADALKLILKEYVSPTQANFLLFFLGPIITLIFSLFGYAVIPYPYVLSKRRNGMGRHSMGFKLSNSGDLLKLMVPSCSWKTISGWTNYSCKVTSQKMSENEMDNRGSKSVILNDIIVKEQWINGSWCIEQWLIHLRYILKYFERSTLVKNFSKQLNIVIILLFFLYSWVNSTDSFLSLLAFSSAIKIYDDPSSQRDTIRKDLQDKCGVYAWVNKINHKVYVGSGTLLYKRLANYYQPWSFKQRPNMLILRALLKYGMVNFTLVILEFSDVKGLLECEQKWIDALKPSYNIHTIAGNSLGYKHTPESIDKLITLALGRKHSEETKKMISDALLGNKNSLGRKRPDGAGRPSVQIEVLDLSTGIKTVYPSIHEAARALDIPQSSITKYFSQNTKKPYKGRYKFSKV</sequence>
<evidence type="ECO:0000256" key="9">
    <source>
        <dbReference type="ARBA" id="ARBA00023136"/>
    </source>
</evidence>
<dbReference type="EMBL" id="MW924654">
    <property type="protein sequence ID" value="QXQ00354.1"/>
    <property type="molecule type" value="Genomic_DNA"/>
</dbReference>
<dbReference type="SUPFAM" id="SSF64496">
    <property type="entry name" value="DNA-binding domain of intron-encoded endonucleases"/>
    <property type="match status" value="1"/>
</dbReference>
<keyword evidence="6" id="KW-0255">Endonuclease</keyword>
<evidence type="ECO:0000256" key="1">
    <source>
        <dbReference type="ARBA" id="ARBA00004141"/>
    </source>
</evidence>
<dbReference type="GO" id="GO:0004519">
    <property type="term" value="F:endonuclease activity"/>
    <property type="evidence" value="ECO:0007669"/>
    <property type="project" value="UniProtKB-KW"/>
</dbReference>
<evidence type="ECO:0000313" key="14">
    <source>
        <dbReference type="EMBL" id="QXQ00354.1"/>
    </source>
</evidence>
<dbReference type="Gene3D" id="3.40.1440.10">
    <property type="entry name" value="GIY-YIG endonuclease"/>
    <property type="match status" value="1"/>
</dbReference>
<name>A0A8F6HBZ4_9PEZI</name>
<dbReference type="GO" id="GO:0016787">
    <property type="term" value="F:hydrolase activity"/>
    <property type="evidence" value="ECO:0007669"/>
    <property type="project" value="UniProtKB-KW"/>
</dbReference>
<keyword evidence="10" id="KW-0520">NAD</keyword>
<keyword evidence="11 14" id="KW-0496">Mitochondrion</keyword>
<comment type="similarity">
    <text evidence="2">To endonucleases of group I introns of fungi and phage.</text>
</comment>
<organism evidence="14">
    <name type="scientific">Tuber microsphaerosporum</name>
    <dbReference type="NCBI Taxonomy" id="1455713"/>
    <lineage>
        <taxon>Eukaryota</taxon>
        <taxon>Fungi</taxon>
        <taxon>Dikarya</taxon>
        <taxon>Ascomycota</taxon>
        <taxon>Pezizomycotina</taxon>
        <taxon>Pezizomycetes</taxon>
        <taxon>Pezizales</taxon>
        <taxon>Tuberaceae</taxon>
        <taxon>Tuber</taxon>
    </lineage>
</organism>
<feature type="transmembrane region" description="Helical" evidence="12">
    <location>
        <begin position="45"/>
        <end position="67"/>
    </location>
</feature>
<keyword evidence="4 10" id="KW-0812">Transmembrane</keyword>
<evidence type="ECO:0000256" key="11">
    <source>
        <dbReference type="RuleBase" id="RU000473"/>
    </source>
</evidence>
<feature type="transmembrane region" description="Helical" evidence="12">
    <location>
        <begin position="209"/>
        <end position="227"/>
    </location>
</feature>
<keyword evidence="11" id="KW-0830">Ubiquinone</keyword>
<comment type="similarity">
    <text evidence="3 10">Belongs to the complex I subunit 1 family.</text>
</comment>
<dbReference type="Pfam" id="PF07453">
    <property type="entry name" value="NUMOD1"/>
    <property type="match status" value="1"/>
</dbReference>
<evidence type="ECO:0000256" key="3">
    <source>
        <dbReference type="ARBA" id="ARBA00010535"/>
    </source>
</evidence>
<dbReference type="InterPro" id="IPR006350">
    <property type="entry name" value="Intron_endoG1"/>
</dbReference>
<dbReference type="PROSITE" id="PS50164">
    <property type="entry name" value="GIY_YIG"/>
    <property type="match status" value="1"/>
</dbReference>
<dbReference type="GO" id="GO:0009060">
    <property type="term" value="P:aerobic respiration"/>
    <property type="evidence" value="ECO:0007669"/>
    <property type="project" value="TreeGrafter"/>
</dbReference>
<dbReference type="GO" id="GO:0003677">
    <property type="term" value="F:DNA binding"/>
    <property type="evidence" value="ECO:0007669"/>
    <property type="project" value="InterPro"/>
</dbReference>
<feature type="transmembrane region" description="Helical" evidence="12">
    <location>
        <begin position="79"/>
        <end position="104"/>
    </location>
</feature>
<dbReference type="SUPFAM" id="SSF82771">
    <property type="entry name" value="GIY-YIG endonuclease"/>
    <property type="match status" value="1"/>
</dbReference>
<evidence type="ECO:0000259" key="13">
    <source>
        <dbReference type="PROSITE" id="PS50164"/>
    </source>
</evidence>
<dbReference type="CDD" id="cd10445">
    <property type="entry name" value="GIY-YIG_bI1_like"/>
    <property type="match status" value="1"/>
</dbReference>
<dbReference type="GO" id="GO:0003954">
    <property type="term" value="F:NADH dehydrogenase activity"/>
    <property type="evidence" value="ECO:0007669"/>
    <property type="project" value="TreeGrafter"/>
</dbReference>
<keyword evidence="5" id="KW-0540">Nuclease</keyword>
<dbReference type="InterPro" id="IPR003647">
    <property type="entry name" value="Intron_nuc_1_rpt"/>
</dbReference>
<dbReference type="SMART" id="SM00497">
    <property type="entry name" value="IENR1"/>
    <property type="match status" value="1"/>
</dbReference>
<keyword evidence="8 12" id="KW-1133">Transmembrane helix</keyword>
<comment type="catalytic activity">
    <reaction evidence="11">
        <text>a ubiquinone + NADH + 5 H(+)(in) = a ubiquinol + NAD(+) + 4 H(+)(out)</text>
        <dbReference type="Rhea" id="RHEA:29091"/>
        <dbReference type="Rhea" id="RHEA-COMP:9565"/>
        <dbReference type="Rhea" id="RHEA-COMP:9566"/>
        <dbReference type="ChEBI" id="CHEBI:15378"/>
        <dbReference type="ChEBI" id="CHEBI:16389"/>
        <dbReference type="ChEBI" id="CHEBI:17976"/>
        <dbReference type="ChEBI" id="CHEBI:57540"/>
        <dbReference type="ChEBI" id="CHEBI:57945"/>
        <dbReference type="EC" id="7.1.1.2"/>
    </reaction>
</comment>
<dbReference type="PROSITE" id="PS00667">
    <property type="entry name" value="COMPLEX1_ND1_1"/>
    <property type="match status" value="1"/>
</dbReference>
<dbReference type="NCBIfam" id="TIGR01453">
    <property type="entry name" value="grpIintron_endo"/>
    <property type="match status" value="1"/>
</dbReference>
<keyword evidence="9 12" id="KW-0472">Membrane</keyword>
<evidence type="ECO:0000256" key="8">
    <source>
        <dbReference type="ARBA" id="ARBA00022989"/>
    </source>
</evidence>
<dbReference type="InterPro" id="IPR010896">
    <property type="entry name" value="NUMOD1"/>
</dbReference>
<dbReference type="Pfam" id="PF00146">
    <property type="entry name" value="NADHdh"/>
    <property type="match status" value="1"/>
</dbReference>
<dbReference type="Pfam" id="PF07460">
    <property type="entry name" value="NUMOD3"/>
    <property type="match status" value="1"/>
</dbReference>
<dbReference type="InterPro" id="IPR000305">
    <property type="entry name" value="GIY-YIG_endonuc"/>
</dbReference>
<proteinExistence type="inferred from homology"/>
<evidence type="ECO:0000256" key="5">
    <source>
        <dbReference type="ARBA" id="ARBA00022722"/>
    </source>
</evidence>
<geneLocation type="mitochondrion" evidence="14"/>
<dbReference type="SMART" id="SM00496">
    <property type="entry name" value="IENR2"/>
    <property type="match status" value="2"/>
</dbReference>
<dbReference type="PANTHER" id="PTHR11432:SF3">
    <property type="entry name" value="NADH-UBIQUINONE OXIDOREDUCTASE CHAIN 1"/>
    <property type="match status" value="1"/>
</dbReference>
<evidence type="ECO:0000256" key="4">
    <source>
        <dbReference type="ARBA" id="ARBA00022692"/>
    </source>
</evidence>
<dbReference type="Pfam" id="PF01541">
    <property type="entry name" value="GIY-YIG"/>
    <property type="match status" value="1"/>
</dbReference>
<dbReference type="InterPro" id="IPR035901">
    <property type="entry name" value="GIY-YIG_endonuc_sf"/>
</dbReference>
<accession>A0A8F6HBZ4</accession>
<dbReference type="GO" id="GO:0005743">
    <property type="term" value="C:mitochondrial inner membrane"/>
    <property type="evidence" value="ECO:0007669"/>
    <property type="project" value="UniProtKB-SubCell"/>
</dbReference>
<comment type="subcellular location">
    <subcellularLocation>
        <location evidence="1">Membrane</location>
        <topology evidence="1">Multi-pass membrane protein</topology>
    </subcellularLocation>
    <subcellularLocation>
        <location evidence="10">Mitochondrion inner membrane</location>
        <topology evidence="10">Multi-pass membrane protein</topology>
    </subcellularLocation>
</comment>
<dbReference type="EC" id="7.1.1.2" evidence="11"/>
<evidence type="ECO:0000256" key="12">
    <source>
        <dbReference type="SAM" id="Phobius"/>
    </source>
</evidence>
<evidence type="ECO:0000256" key="6">
    <source>
        <dbReference type="ARBA" id="ARBA00022759"/>
    </source>
</evidence>
<reference evidence="14" key="1">
    <citation type="submission" date="2021-03" db="EMBL/GenBank/DDBJ databases">
        <authorList>
            <person name="Song W.W."/>
            <person name="Shi C.C."/>
            <person name="Liu X.X."/>
        </authorList>
    </citation>
    <scope>NUCLEOTIDE SEQUENCE</scope>
</reference>
<evidence type="ECO:0000256" key="7">
    <source>
        <dbReference type="ARBA" id="ARBA00022801"/>
    </source>
</evidence>